<dbReference type="Gene3D" id="3.40.50.300">
    <property type="entry name" value="P-loop containing nucleotide triphosphate hydrolases"/>
    <property type="match status" value="1"/>
</dbReference>
<feature type="domain" description="Thymidylate kinase-like" evidence="10">
    <location>
        <begin position="48"/>
        <end position="220"/>
    </location>
</feature>
<dbReference type="GO" id="GO:0006235">
    <property type="term" value="P:dTTP biosynthetic process"/>
    <property type="evidence" value="ECO:0007669"/>
    <property type="project" value="TreeGrafter"/>
</dbReference>
<dbReference type="PANTHER" id="PTHR10344">
    <property type="entry name" value="THYMIDYLATE KINASE"/>
    <property type="match status" value="1"/>
</dbReference>
<keyword evidence="7" id="KW-0547">Nucleotide-binding</keyword>
<dbReference type="InterPro" id="IPR027417">
    <property type="entry name" value="P-loop_NTPase"/>
</dbReference>
<dbReference type="EMBL" id="HBUF01026871">
    <property type="protein sequence ID" value="CAG6613231.1"/>
    <property type="molecule type" value="Transcribed_RNA"/>
</dbReference>
<dbReference type="Pfam" id="PF02223">
    <property type="entry name" value="Thymidylate_kin"/>
    <property type="match status" value="1"/>
</dbReference>
<evidence type="ECO:0000313" key="11">
    <source>
        <dbReference type="EMBL" id="CAG6613231.1"/>
    </source>
</evidence>
<dbReference type="GO" id="GO:0005739">
    <property type="term" value="C:mitochondrion"/>
    <property type="evidence" value="ECO:0007669"/>
    <property type="project" value="TreeGrafter"/>
</dbReference>
<dbReference type="EC" id="2.7.4.9" evidence="3"/>
<name>A0A8D8LXY4_9HEMI</name>
<dbReference type="EMBL" id="HBUF01185765">
    <property type="protein sequence ID" value="CAG6656690.1"/>
    <property type="molecule type" value="Transcribed_RNA"/>
</dbReference>
<dbReference type="EMBL" id="HBUF01185766">
    <property type="protein sequence ID" value="CAG6656691.1"/>
    <property type="molecule type" value="Transcribed_RNA"/>
</dbReference>
<evidence type="ECO:0000256" key="7">
    <source>
        <dbReference type="ARBA" id="ARBA00022741"/>
    </source>
</evidence>
<dbReference type="NCBIfam" id="TIGR00041">
    <property type="entry name" value="DTMP_kinase"/>
    <property type="match status" value="1"/>
</dbReference>
<dbReference type="GO" id="GO:0005634">
    <property type="term" value="C:nucleus"/>
    <property type="evidence" value="ECO:0007669"/>
    <property type="project" value="TreeGrafter"/>
</dbReference>
<dbReference type="GO" id="GO:0005829">
    <property type="term" value="C:cytosol"/>
    <property type="evidence" value="ECO:0007669"/>
    <property type="project" value="TreeGrafter"/>
</dbReference>
<evidence type="ECO:0000256" key="1">
    <source>
        <dbReference type="ARBA" id="ARBA00004992"/>
    </source>
</evidence>
<keyword evidence="6" id="KW-0545">Nucleotide biosynthesis</keyword>
<dbReference type="GO" id="GO:0005524">
    <property type="term" value="F:ATP binding"/>
    <property type="evidence" value="ECO:0007669"/>
    <property type="project" value="UniProtKB-KW"/>
</dbReference>
<dbReference type="InterPro" id="IPR018095">
    <property type="entry name" value="Thymidylate_kin_CS"/>
</dbReference>
<comment type="similarity">
    <text evidence="2">Belongs to the thymidylate kinase family.</text>
</comment>
<dbReference type="EMBL" id="HBUF01652552">
    <property type="protein sequence ID" value="CAG6787204.1"/>
    <property type="molecule type" value="Transcribed_RNA"/>
</dbReference>
<evidence type="ECO:0000259" key="10">
    <source>
        <dbReference type="Pfam" id="PF02223"/>
    </source>
</evidence>
<evidence type="ECO:0000256" key="8">
    <source>
        <dbReference type="ARBA" id="ARBA00022777"/>
    </source>
</evidence>
<evidence type="ECO:0000256" key="4">
    <source>
        <dbReference type="ARBA" id="ARBA00017144"/>
    </source>
</evidence>
<keyword evidence="8 11" id="KW-0418">Kinase</keyword>
<sequence>MLSATVGSVIKSNVRKAIPVIFILGSYIPCSKNQIMANKIPRGAFIVFEGCDRSGKTTQAKKIVDYLNEHNVPSQFVNFPDRTTSTGQIINDYLRKKIELSDQAAHLIFSANRWEREPSLTKLINQGTTVICDRYSFSGVAFSAAKEGMDISWCFAPEKGLPKPDAVLLFSLNEEALSKREGFGDERYEVSDFQKKVAENFNKIKDNSWIDIDADKDIESLAVVVKDIVMDTIQRTQYKPLEKFV</sequence>
<dbReference type="GO" id="GO:0004798">
    <property type="term" value="F:dTMP kinase activity"/>
    <property type="evidence" value="ECO:0007669"/>
    <property type="project" value="UniProtKB-EC"/>
</dbReference>
<dbReference type="InterPro" id="IPR039430">
    <property type="entry name" value="Thymidylate_kin-like_dom"/>
</dbReference>
<dbReference type="GO" id="GO:0006227">
    <property type="term" value="P:dUDP biosynthetic process"/>
    <property type="evidence" value="ECO:0007669"/>
    <property type="project" value="TreeGrafter"/>
</dbReference>
<evidence type="ECO:0000256" key="5">
    <source>
        <dbReference type="ARBA" id="ARBA00022679"/>
    </source>
</evidence>
<dbReference type="EMBL" id="HBUF01185767">
    <property type="protein sequence ID" value="CAG6656692.1"/>
    <property type="molecule type" value="Transcribed_RNA"/>
</dbReference>
<proteinExistence type="inferred from homology"/>
<dbReference type="EMBL" id="HBUF01374472">
    <property type="protein sequence ID" value="CAG6727650.1"/>
    <property type="molecule type" value="Transcribed_RNA"/>
</dbReference>
<reference evidence="11" key="1">
    <citation type="submission" date="2021-05" db="EMBL/GenBank/DDBJ databases">
        <authorList>
            <person name="Alioto T."/>
            <person name="Alioto T."/>
            <person name="Gomez Garrido J."/>
        </authorList>
    </citation>
    <scope>NUCLEOTIDE SEQUENCE</scope>
</reference>
<dbReference type="EMBL" id="HBUF01026868">
    <property type="protein sequence ID" value="CAG6613228.1"/>
    <property type="molecule type" value="Transcribed_RNA"/>
</dbReference>
<dbReference type="EMBL" id="HBUF01374471">
    <property type="protein sequence ID" value="CAG6727649.1"/>
    <property type="molecule type" value="Transcribed_RNA"/>
</dbReference>
<keyword evidence="5" id="KW-0808">Transferase</keyword>
<comment type="pathway">
    <text evidence="1">Pyrimidine metabolism; dTTP biosynthesis.</text>
</comment>
<protein>
    <recommendedName>
        <fullName evidence="4">Thymidylate kinase</fullName>
        <ecNumber evidence="3">2.7.4.9</ecNumber>
    </recommendedName>
</protein>
<dbReference type="EMBL" id="HBUF01374473">
    <property type="protein sequence ID" value="CAG6727651.1"/>
    <property type="molecule type" value="Transcribed_RNA"/>
</dbReference>
<evidence type="ECO:0000256" key="3">
    <source>
        <dbReference type="ARBA" id="ARBA00012980"/>
    </source>
</evidence>
<dbReference type="EMBL" id="HBUF01652551">
    <property type="protein sequence ID" value="CAG6787203.1"/>
    <property type="molecule type" value="Transcribed_RNA"/>
</dbReference>
<evidence type="ECO:0000256" key="2">
    <source>
        <dbReference type="ARBA" id="ARBA00009776"/>
    </source>
</evidence>
<evidence type="ECO:0000256" key="9">
    <source>
        <dbReference type="ARBA" id="ARBA00022840"/>
    </source>
</evidence>
<dbReference type="CDD" id="cd01672">
    <property type="entry name" value="TMPK"/>
    <property type="match status" value="1"/>
</dbReference>
<dbReference type="HAMAP" id="MF_00165">
    <property type="entry name" value="Thymidylate_kinase"/>
    <property type="match status" value="1"/>
</dbReference>
<dbReference type="GO" id="GO:0006233">
    <property type="term" value="P:dTDP biosynthetic process"/>
    <property type="evidence" value="ECO:0007669"/>
    <property type="project" value="InterPro"/>
</dbReference>
<dbReference type="PROSITE" id="PS01331">
    <property type="entry name" value="THYMIDYLATE_KINASE"/>
    <property type="match status" value="1"/>
</dbReference>
<dbReference type="AlphaFoldDB" id="A0A8D8LXY4"/>
<organism evidence="11">
    <name type="scientific">Cacopsylla melanoneura</name>
    <dbReference type="NCBI Taxonomy" id="428564"/>
    <lineage>
        <taxon>Eukaryota</taxon>
        <taxon>Metazoa</taxon>
        <taxon>Ecdysozoa</taxon>
        <taxon>Arthropoda</taxon>
        <taxon>Hexapoda</taxon>
        <taxon>Insecta</taxon>
        <taxon>Pterygota</taxon>
        <taxon>Neoptera</taxon>
        <taxon>Paraneoptera</taxon>
        <taxon>Hemiptera</taxon>
        <taxon>Sternorrhyncha</taxon>
        <taxon>Psylloidea</taxon>
        <taxon>Psyllidae</taxon>
        <taxon>Psyllinae</taxon>
        <taxon>Cacopsylla</taxon>
    </lineage>
</organism>
<keyword evidence="9" id="KW-0067">ATP-binding</keyword>
<dbReference type="PANTHER" id="PTHR10344:SF1">
    <property type="entry name" value="THYMIDYLATE KINASE"/>
    <property type="match status" value="1"/>
</dbReference>
<dbReference type="InterPro" id="IPR018094">
    <property type="entry name" value="Thymidylate_kinase"/>
</dbReference>
<evidence type="ECO:0000256" key="6">
    <source>
        <dbReference type="ARBA" id="ARBA00022727"/>
    </source>
</evidence>
<dbReference type="GO" id="GO:0004550">
    <property type="term" value="F:nucleoside diphosphate kinase activity"/>
    <property type="evidence" value="ECO:0007669"/>
    <property type="project" value="TreeGrafter"/>
</dbReference>
<dbReference type="FunFam" id="3.40.50.300:FF:000679">
    <property type="entry name" value="Thymidylate kinase"/>
    <property type="match status" value="1"/>
</dbReference>
<accession>A0A8D8LXY4</accession>
<dbReference type="EMBL" id="HBUF01026870">
    <property type="protein sequence ID" value="CAG6613230.1"/>
    <property type="molecule type" value="Transcribed_RNA"/>
</dbReference>
<dbReference type="SUPFAM" id="SSF52540">
    <property type="entry name" value="P-loop containing nucleoside triphosphate hydrolases"/>
    <property type="match status" value="1"/>
</dbReference>